<gene>
    <name evidence="2" type="ORF">PENTCL1PPCAC_24337</name>
</gene>
<evidence type="ECO:0000313" key="2">
    <source>
        <dbReference type="EMBL" id="GMT02163.1"/>
    </source>
</evidence>
<reference evidence="2" key="1">
    <citation type="submission" date="2023-10" db="EMBL/GenBank/DDBJ databases">
        <title>Genome assembly of Pristionchus species.</title>
        <authorList>
            <person name="Yoshida K."/>
            <person name="Sommer R.J."/>
        </authorList>
    </citation>
    <scope>NUCLEOTIDE SEQUENCE</scope>
    <source>
        <strain evidence="2">RS0144</strain>
    </source>
</reference>
<keyword evidence="1" id="KW-0812">Transmembrane</keyword>
<protein>
    <submittedName>
        <fullName evidence="2">Uncharacterized protein</fullName>
    </submittedName>
</protein>
<sequence>QQSSETETAAYTTYNDEIVLPLRPECNNAKKHAEEEMKRMKRIITIFSIIFPLGNAANILIQYIDDSTAELRIEAWLPLIPAVLFLLYWISLSSNSFDVHSTTEGRIILMIGIVLTFMSFIFLMVIGIHGGQILKTHIAKDQDISISLIVLLVLTAIEFGIRFFFARVCWKFYVLHMKL</sequence>
<dbReference type="Proteomes" id="UP001432027">
    <property type="component" value="Unassembled WGS sequence"/>
</dbReference>
<feature type="transmembrane region" description="Helical" evidence="1">
    <location>
        <begin position="76"/>
        <end position="95"/>
    </location>
</feature>
<accession>A0AAV5U680</accession>
<dbReference type="AlphaFoldDB" id="A0AAV5U680"/>
<feature type="transmembrane region" description="Helical" evidence="1">
    <location>
        <begin position="148"/>
        <end position="170"/>
    </location>
</feature>
<evidence type="ECO:0000256" key="1">
    <source>
        <dbReference type="SAM" id="Phobius"/>
    </source>
</evidence>
<feature type="non-terminal residue" evidence="2">
    <location>
        <position position="1"/>
    </location>
</feature>
<feature type="transmembrane region" description="Helical" evidence="1">
    <location>
        <begin position="107"/>
        <end position="128"/>
    </location>
</feature>
<proteinExistence type="predicted"/>
<keyword evidence="1" id="KW-0472">Membrane</keyword>
<evidence type="ECO:0000313" key="3">
    <source>
        <dbReference type="Proteomes" id="UP001432027"/>
    </source>
</evidence>
<name>A0AAV5U680_9BILA</name>
<keyword evidence="1" id="KW-1133">Transmembrane helix</keyword>
<feature type="transmembrane region" description="Helical" evidence="1">
    <location>
        <begin position="43"/>
        <end position="64"/>
    </location>
</feature>
<organism evidence="2 3">
    <name type="scientific">Pristionchus entomophagus</name>
    <dbReference type="NCBI Taxonomy" id="358040"/>
    <lineage>
        <taxon>Eukaryota</taxon>
        <taxon>Metazoa</taxon>
        <taxon>Ecdysozoa</taxon>
        <taxon>Nematoda</taxon>
        <taxon>Chromadorea</taxon>
        <taxon>Rhabditida</taxon>
        <taxon>Rhabditina</taxon>
        <taxon>Diplogasteromorpha</taxon>
        <taxon>Diplogasteroidea</taxon>
        <taxon>Neodiplogasteridae</taxon>
        <taxon>Pristionchus</taxon>
    </lineage>
</organism>
<keyword evidence="3" id="KW-1185">Reference proteome</keyword>
<dbReference type="EMBL" id="BTSX01000005">
    <property type="protein sequence ID" value="GMT02163.1"/>
    <property type="molecule type" value="Genomic_DNA"/>
</dbReference>
<comment type="caution">
    <text evidence="2">The sequence shown here is derived from an EMBL/GenBank/DDBJ whole genome shotgun (WGS) entry which is preliminary data.</text>
</comment>